<name>A0ABT7DRE6_9NEIS</name>
<dbReference type="RefSeq" id="WP_284098832.1">
    <property type="nucleotide sequence ID" value="NZ_JARRAF010000001.1"/>
</dbReference>
<keyword evidence="2" id="KW-1185">Reference proteome</keyword>
<evidence type="ECO:0000313" key="1">
    <source>
        <dbReference type="EMBL" id="MDK2122549.1"/>
    </source>
</evidence>
<gene>
    <name evidence="1" type="ORF">PZA18_00635</name>
</gene>
<sequence>MRRTAKLSRFLPLQFSNGHKVKQFSKPCLRCKHMLHANDMHGIARLIQDQIHLAADAECPACGLKFGVACVIDSEKRVKRVLPPPWLFLLLLRVIPGTDPGPHPLLPDTSTMPAGPIQPQNYRRATEVIGRYADREIPAYIEINGQRYDFDRIEPKGTGDVSEFLIDGCLVYRS</sequence>
<proteinExistence type="predicted"/>
<organism evidence="1 2">
    <name type="scientific">Parachitinimonas caeni</name>
    <dbReference type="NCBI Taxonomy" id="3031301"/>
    <lineage>
        <taxon>Bacteria</taxon>
        <taxon>Pseudomonadati</taxon>
        <taxon>Pseudomonadota</taxon>
        <taxon>Betaproteobacteria</taxon>
        <taxon>Neisseriales</taxon>
        <taxon>Chitinibacteraceae</taxon>
        <taxon>Parachitinimonas</taxon>
    </lineage>
</organism>
<accession>A0ABT7DRE6</accession>
<evidence type="ECO:0000313" key="2">
    <source>
        <dbReference type="Proteomes" id="UP001172778"/>
    </source>
</evidence>
<protein>
    <submittedName>
        <fullName evidence="1">Uncharacterized protein</fullName>
    </submittedName>
</protein>
<reference evidence="1" key="1">
    <citation type="submission" date="2023-03" db="EMBL/GenBank/DDBJ databases">
        <title>Chitinimonas shenzhenensis gen. nov., sp. nov., a novel member of family Burkholderiaceae isolated from activated sludge collected in Shen Zhen, China.</title>
        <authorList>
            <person name="Wang X."/>
        </authorList>
    </citation>
    <scope>NUCLEOTIDE SEQUENCE</scope>
    <source>
        <strain evidence="1">DQS-5</strain>
    </source>
</reference>
<comment type="caution">
    <text evidence="1">The sequence shown here is derived from an EMBL/GenBank/DDBJ whole genome shotgun (WGS) entry which is preliminary data.</text>
</comment>
<dbReference type="EMBL" id="JARRAF010000001">
    <property type="protein sequence ID" value="MDK2122549.1"/>
    <property type="molecule type" value="Genomic_DNA"/>
</dbReference>
<dbReference type="Proteomes" id="UP001172778">
    <property type="component" value="Unassembled WGS sequence"/>
</dbReference>